<dbReference type="SUPFAM" id="SSF53098">
    <property type="entry name" value="Ribonuclease H-like"/>
    <property type="match status" value="1"/>
</dbReference>
<dbReference type="OMA" id="SNRICHI"/>
<evidence type="ECO:0000313" key="3">
    <source>
        <dbReference type="Proteomes" id="UP000694388"/>
    </source>
</evidence>
<dbReference type="AlphaFoldDB" id="A0A8C4NL68"/>
<evidence type="ECO:0000313" key="2">
    <source>
        <dbReference type="Ensembl" id="ENSEBUP00000004902.1"/>
    </source>
</evidence>
<dbReference type="PANTHER" id="PTHR37984">
    <property type="entry name" value="PROTEIN CBG26694"/>
    <property type="match status" value="1"/>
</dbReference>
<dbReference type="PROSITE" id="PS50994">
    <property type="entry name" value="INTEGRASE"/>
    <property type="match status" value="1"/>
</dbReference>
<proteinExistence type="predicted"/>
<dbReference type="Proteomes" id="UP000694388">
    <property type="component" value="Unplaced"/>
</dbReference>
<reference evidence="2" key="2">
    <citation type="submission" date="2025-09" db="UniProtKB">
        <authorList>
            <consortium name="Ensembl"/>
        </authorList>
    </citation>
    <scope>IDENTIFICATION</scope>
</reference>
<sequence>MIKHCTTCQSDADNLHQASCLWPIPDRPWQRIHVDFAGPFKGKVFLVVVDAFSKWQEVVVMQCTTAENTVEKLHTIFANKGIPEVLVSDNGPQFIAGVFDNFMIQNGVKHLKSAPYHPATNGQAESFVKMLKRALRRGEGASMQAMVDVFLLYYRNAVHPTTGDTPAMHLYGRALRSRLDLLRPGRSGPGAVSQPMLIMLRPFSSRRKGVRAHGEKNNKETCASVRVFAPFLLRGWHEKGRGSSLQIGGCAV</sequence>
<keyword evidence="3" id="KW-1185">Reference proteome</keyword>
<organism evidence="2 3">
    <name type="scientific">Eptatretus burgeri</name>
    <name type="common">Inshore hagfish</name>
    <dbReference type="NCBI Taxonomy" id="7764"/>
    <lineage>
        <taxon>Eukaryota</taxon>
        <taxon>Metazoa</taxon>
        <taxon>Chordata</taxon>
        <taxon>Craniata</taxon>
        <taxon>Vertebrata</taxon>
        <taxon>Cyclostomata</taxon>
        <taxon>Myxini</taxon>
        <taxon>Myxiniformes</taxon>
        <taxon>Myxinidae</taxon>
        <taxon>Eptatretinae</taxon>
        <taxon>Eptatretus</taxon>
    </lineage>
</organism>
<dbReference type="Ensembl" id="ENSEBUT00000005340.1">
    <property type="protein sequence ID" value="ENSEBUP00000004902.1"/>
    <property type="gene ID" value="ENSEBUG00000003395.1"/>
</dbReference>
<evidence type="ECO:0000259" key="1">
    <source>
        <dbReference type="PROSITE" id="PS50994"/>
    </source>
</evidence>
<dbReference type="InterPro" id="IPR036397">
    <property type="entry name" value="RNaseH_sf"/>
</dbReference>
<dbReference type="PANTHER" id="PTHR37984:SF5">
    <property type="entry name" value="PROTEIN NYNRIN-LIKE"/>
    <property type="match status" value="1"/>
</dbReference>
<dbReference type="InterPro" id="IPR050951">
    <property type="entry name" value="Retrovirus_Pol_polyprotein"/>
</dbReference>
<dbReference type="FunFam" id="3.30.420.10:FF:000063">
    <property type="entry name" value="Retrovirus-related Pol polyprotein from transposon 297-like Protein"/>
    <property type="match status" value="1"/>
</dbReference>
<dbReference type="GeneTree" id="ENSGT00940000166555"/>
<accession>A0A8C4NL68</accession>
<dbReference type="GO" id="GO:0015074">
    <property type="term" value="P:DNA integration"/>
    <property type="evidence" value="ECO:0007669"/>
    <property type="project" value="InterPro"/>
</dbReference>
<dbReference type="InterPro" id="IPR012337">
    <property type="entry name" value="RNaseH-like_sf"/>
</dbReference>
<feature type="domain" description="Integrase catalytic" evidence="1">
    <location>
        <begin position="24"/>
        <end position="174"/>
    </location>
</feature>
<dbReference type="Gene3D" id="3.30.420.10">
    <property type="entry name" value="Ribonuclease H-like superfamily/Ribonuclease H"/>
    <property type="match status" value="1"/>
</dbReference>
<dbReference type="Pfam" id="PF00665">
    <property type="entry name" value="rve"/>
    <property type="match status" value="1"/>
</dbReference>
<dbReference type="InterPro" id="IPR001584">
    <property type="entry name" value="Integrase_cat-core"/>
</dbReference>
<dbReference type="GO" id="GO:0003676">
    <property type="term" value="F:nucleic acid binding"/>
    <property type="evidence" value="ECO:0007669"/>
    <property type="project" value="InterPro"/>
</dbReference>
<reference evidence="2" key="1">
    <citation type="submission" date="2025-08" db="UniProtKB">
        <authorList>
            <consortium name="Ensembl"/>
        </authorList>
    </citation>
    <scope>IDENTIFICATION</scope>
</reference>
<name>A0A8C4NL68_EPTBU</name>
<protein>
    <recommendedName>
        <fullName evidence="1">Integrase catalytic domain-containing protein</fullName>
    </recommendedName>
</protein>